<reference evidence="10 11" key="1">
    <citation type="submission" date="2019-11" db="EMBL/GenBank/DDBJ databases">
        <title>Comparative genomics of hydrocarbon-degrading Desulfosarcina strains.</title>
        <authorList>
            <person name="Watanabe M."/>
            <person name="Kojima H."/>
            <person name="Fukui M."/>
        </authorList>
    </citation>
    <scope>NUCLEOTIDE SEQUENCE [LARGE SCALE GENOMIC DNA]</scope>
    <source>
        <strain evidence="11">oXyS1</strain>
    </source>
</reference>
<evidence type="ECO:0000259" key="9">
    <source>
        <dbReference type="SMART" id="SM00962"/>
    </source>
</evidence>
<keyword evidence="11" id="KW-1185">Reference proteome</keyword>
<evidence type="ECO:0000256" key="3">
    <source>
        <dbReference type="ARBA" id="ARBA00022741"/>
    </source>
</evidence>
<dbReference type="GO" id="GO:0005047">
    <property type="term" value="F:signal recognition particle binding"/>
    <property type="evidence" value="ECO:0007669"/>
    <property type="project" value="TreeGrafter"/>
</dbReference>
<evidence type="ECO:0000256" key="2">
    <source>
        <dbReference type="ARBA" id="ARBA00008531"/>
    </source>
</evidence>
<dbReference type="SUPFAM" id="SSF57884">
    <property type="entry name" value="Ada DNA repair protein, N-terminal domain (N-Ada 10)"/>
    <property type="match status" value="1"/>
</dbReference>
<evidence type="ECO:0000256" key="7">
    <source>
        <dbReference type="SAM" id="MobiDB-lite"/>
    </source>
</evidence>
<dbReference type="GO" id="GO:0006281">
    <property type="term" value="P:DNA repair"/>
    <property type="evidence" value="ECO:0007669"/>
    <property type="project" value="InterPro"/>
</dbReference>
<feature type="compositionally biased region" description="Polar residues" evidence="7">
    <location>
        <begin position="86"/>
        <end position="102"/>
    </location>
</feature>
<dbReference type="RefSeq" id="WP_155309609.1">
    <property type="nucleotide sequence ID" value="NZ_AP021879.1"/>
</dbReference>
<feature type="domain" description="SRP54-type proteins GTP-binding" evidence="9">
    <location>
        <begin position="181"/>
        <end position="370"/>
    </location>
</feature>
<dbReference type="GO" id="GO:0005886">
    <property type="term" value="C:plasma membrane"/>
    <property type="evidence" value="ECO:0007669"/>
    <property type="project" value="UniProtKB-SubCell"/>
</dbReference>
<evidence type="ECO:0000259" key="8">
    <source>
        <dbReference type="SMART" id="SM00382"/>
    </source>
</evidence>
<dbReference type="Pfam" id="PF00448">
    <property type="entry name" value="SRP54"/>
    <property type="match status" value="1"/>
</dbReference>
<name>A0A5K8A7E2_9BACT</name>
<dbReference type="Proteomes" id="UP000422108">
    <property type="component" value="Chromosome"/>
</dbReference>
<dbReference type="InterPro" id="IPR035451">
    <property type="entry name" value="Ada-like_dom_sf"/>
</dbReference>
<evidence type="ECO:0000256" key="4">
    <source>
        <dbReference type="ARBA" id="ARBA00023134"/>
    </source>
</evidence>
<dbReference type="PANTHER" id="PTHR43134:SF3">
    <property type="entry name" value="FLAGELLAR BIOSYNTHESIS PROTEIN FLHF"/>
    <property type="match status" value="1"/>
</dbReference>
<evidence type="ECO:0000313" key="11">
    <source>
        <dbReference type="Proteomes" id="UP000422108"/>
    </source>
</evidence>
<feature type="domain" description="AAA+ ATPase" evidence="8">
    <location>
        <begin position="180"/>
        <end position="321"/>
    </location>
</feature>
<evidence type="ECO:0000256" key="1">
    <source>
        <dbReference type="ARBA" id="ARBA00004413"/>
    </source>
</evidence>
<dbReference type="InterPro" id="IPR004026">
    <property type="entry name" value="Ada_DNA_repair_Zn-bd"/>
</dbReference>
<dbReference type="GO" id="GO:0008168">
    <property type="term" value="F:methyltransferase activity"/>
    <property type="evidence" value="ECO:0007669"/>
    <property type="project" value="InterPro"/>
</dbReference>
<keyword evidence="5" id="KW-0472">Membrane</keyword>
<organism evidence="10 11">
    <name type="scientific">Desulfosarcina ovata subsp. ovata</name>
    <dbReference type="NCBI Taxonomy" id="2752305"/>
    <lineage>
        <taxon>Bacteria</taxon>
        <taxon>Pseudomonadati</taxon>
        <taxon>Thermodesulfobacteriota</taxon>
        <taxon>Desulfobacteria</taxon>
        <taxon>Desulfobacterales</taxon>
        <taxon>Desulfosarcinaceae</taxon>
        <taxon>Desulfosarcina</taxon>
    </lineage>
</organism>
<dbReference type="InterPro" id="IPR000897">
    <property type="entry name" value="SRP54_GTPase_dom"/>
</dbReference>
<dbReference type="GO" id="GO:0008270">
    <property type="term" value="F:zinc ion binding"/>
    <property type="evidence" value="ECO:0007669"/>
    <property type="project" value="InterPro"/>
</dbReference>
<keyword evidence="3" id="KW-0547">Nucleotide-binding</keyword>
<dbReference type="GO" id="GO:0003924">
    <property type="term" value="F:GTPase activity"/>
    <property type="evidence" value="ECO:0007669"/>
    <property type="project" value="TreeGrafter"/>
</dbReference>
<dbReference type="AlphaFoldDB" id="A0A5K8A7E2"/>
<keyword evidence="6" id="KW-0010">Activator</keyword>
<gene>
    <name evidence="10" type="ORF">DSCOOX_14640</name>
</gene>
<feature type="region of interest" description="Disordered" evidence="7">
    <location>
        <begin position="71"/>
        <end position="130"/>
    </location>
</feature>
<dbReference type="Pfam" id="PF02805">
    <property type="entry name" value="Ada_Zn_binding"/>
    <property type="match status" value="1"/>
</dbReference>
<protein>
    <submittedName>
        <fullName evidence="10">Uncharacterized protein</fullName>
    </submittedName>
</protein>
<accession>A0A5K8A7E2</accession>
<dbReference type="GO" id="GO:0005525">
    <property type="term" value="F:GTP binding"/>
    <property type="evidence" value="ECO:0007669"/>
    <property type="project" value="UniProtKB-KW"/>
</dbReference>
<comment type="subcellular location">
    <subcellularLocation>
        <location evidence="1">Cell membrane</location>
        <topology evidence="1">Peripheral membrane protein</topology>
        <orientation evidence="1">Cytoplasmic side</orientation>
    </subcellularLocation>
</comment>
<dbReference type="SMART" id="SM00382">
    <property type="entry name" value="AAA"/>
    <property type="match status" value="1"/>
</dbReference>
<sequence>MQIKRFEAADMNDGLRMVKREFGDDAVILSAKEARSGGFFGALRKKHVVITAAMDYQVKEIRSSKPFSGLLSEQLDDAPPPADRVSLSTASPSLRALSSNQPAVDPPPTEKDEKMPDRSEQRVKSESFSEAQRLVSALSALRRYGGTQMSRSEGLNKESMDSDPKAAPIFAEPFYRHQTAQQRIAFVGPSGAGKSSMVAKLAQHCRKVENKSTGLISLDRFRLGANTLLENAAKIMNLPFVLVRNADQLQDVLADYSKHDVVLIDTPGMGKTDRTMFDAVRNLLECANPDEIHLVVNASVRQAVVAAAVKSFSVLDVNRLLPTHLDEYDHNAAATELYQTTHLVTAFHSVGVDLFDGFKVPCREPKAASKPCFFEDREAEANPSTPLGHRQKTVPVPTEPEVETEVQYLANRNSELFHHPSCKSVKRINAENIIVFESIDQAIDEGFKPCRACCSMGMTKSPMFQPYAYQRASAL</sequence>
<dbReference type="InterPro" id="IPR027417">
    <property type="entry name" value="P-loop_NTPase"/>
</dbReference>
<feature type="compositionally biased region" description="Basic and acidic residues" evidence="7">
    <location>
        <begin position="108"/>
        <end position="127"/>
    </location>
</feature>
<evidence type="ECO:0000256" key="5">
    <source>
        <dbReference type="ARBA" id="ARBA00023136"/>
    </source>
</evidence>
<dbReference type="InterPro" id="IPR003593">
    <property type="entry name" value="AAA+_ATPase"/>
</dbReference>
<keyword evidence="4" id="KW-0342">GTP-binding</keyword>
<evidence type="ECO:0000313" key="10">
    <source>
        <dbReference type="EMBL" id="BBO88284.1"/>
    </source>
</evidence>
<comment type="similarity">
    <text evidence="2">Belongs to the GTP-binding SRP family.</text>
</comment>
<dbReference type="GO" id="GO:0006614">
    <property type="term" value="P:SRP-dependent cotranslational protein targeting to membrane"/>
    <property type="evidence" value="ECO:0007669"/>
    <property type="project" value="InterPro"/>
</dbReference>
<dbReference type="GO" id="GO:0003677">
    <property type="term" value="F:DNA binding"/>
    <property type="evidence" value="ECO:0007669"/>
    <property type="project" value="InterPro"/>
</dbReference>
<dbReference type="GO" id="GO:0006355">
    <property type="term" value="P:regulation of DNA-templated transcription"/>
    <property type="evidence" value="ECO:0007669"/>
    <property type="project" value="InterPro"/>
</dbReference>
<dbReference type="PANTHER" id="PTHR43134">
    <property type="entry name" value="SIGNAL RECOGNITION PARTICLE RECEPTOR SUBUNIT ALPHA"/>
    <property type="match status" value="1"/>
</dbReference>
<evidence type="ECO:0000256" key="6">
    <source>
        <dbReference type="ARBA" id="ARBA00023159"/>
    </source>
</evidence>
<dbReference type="SUPFAM" id="SSF52540">
    <property type="entry name" value="P-loop containing nucleoside triphosphate hydrolases"/>
    <property type="match status" value="1"/>
</dbReference>
<dbReference type="Gene3D" id="3.40.10.10">
    <property type="entry name" value="DNA Methylphosphotriester Repair Domain"/>
    <property type="match status" value="1"/>
</dbReference>
<dbReference type="Gene3D" id="3.40.50.300">
    <property type="entry name" value="P-loop containing nucleotide triphosphate hydrolases"/>
    <property type="match status" value="1"/>
</dbReference>
<dbReference type="EMBL" id="AP021879">
    <property type="protein sequence ID" value="BBO88284.1"/>
    <property type="molecule type" value="Genomic_DNA"/>
</dbReference>
<dbReference type="SMART" id="SM00962">
    <property type="entry name" value="SRP54"/>
    <property type="match status" value="1"/>
</dbReference>
<proteinExistence type="inferred from homology"/>